<evidence type="ECO:0000256" key="1">
    <source>
        <dbReference type="SAM" id="Coils"/>
    </source>
</evidence>
<feature type="region of interest" description="Disordered" evidence="2">
    <location>
        <begin position="474"/>
        <end position="508"/>
    </location>
</feature>
<dbReference type="EMBL" id="JAGFBR010000016">
    <property type="protein sequence ID" value="KAH0453878.1"/>
    <property type="molecule type" value="Genomic_DNA"/>
</dbReference>
<dbReference type="AlphaFoldDB" id="A0AAV7GDV1"/>
<name>A0AAV7GDV1_DENCH</name>
<feature type="compositionally biased region" description="Polar residues" evidence="2">
    <location>
        <begin position="64"/>
        <end position="76"/>
    </location>
</feature>
<sequence length="508" mass="54864">MSRYIEEEFLFKVGLSFPTGRSDARTLKPTSKVPEPPAPTSKVAPKRATRGEDPQVLKKKSLEGTATNTDKALPDSSSAKLHIPEEVLNHQCIGRHKAGDLIKFLQEEFKQKYDHKTKEAKVLKEELSECRTELANTMQSISLQNRQADQHQMEAGQMVDVTWRSSRRLSSLGGREEDRRHSKVRCKTDIIGGRAEDRRHSKVGQKTSITWRSDRRLTSLGGDGLAELRASDGGLAELRALGDDSGKVRASSGGSVKVRSSGSGPARVRAYGGGLAKTAPAEGKSYMDNLQAQRIQERENPSVGLGEKARALAPLLLLDHRRTTALTPLLLQTIVGPPPEVLHFTGPPPEALHFTGPPPEALHFAGPSPEALLFAGPPPEALHFAGPSPEALLFAGPPPEALHFAGPPPEALHFAGPPPEAVHFARPPLEVLLFAGPPPEALHFAGPPPEALHFAGPPPEALHFTGPPPEALLLTGPPPEALHYAEPPPEALLSPDHRLTPEFRRTTI</sequence>
<protein>
    <submittedName>
        <fullName evidence="3">Uncharacterized protein</fullName>
    </submittedName>
</protein>
<feature type="coiled-coil region" evidence="1">
    <location>
        <begin position="106"/>
        <end position="140"/>
    </location>
</feature>
<accession>A0AAV7GDV1</accession>
<gene>
    <name evidence="3" type="ORF">IEQ34_018202</name>
</gene>
<evidence type="ECO:0000256" key="2">
    <source>
        <dbReference type="SAM" id="MobiDB-lite"/>
    </source>
</evidence>
<feature type="region of interest" description="Disordered" evidence="2">
    <location>
        <begin position="18"/>
        <end position="76"/>
    </location>
</feature>
<keyword evidence="4" id="KW-1185">Reference proteome</keyword>
<reference evidence="3 4" key="1">
    <citation type="journal article" date="2021" name="Hortic Res">
        <title>Chromosome-scale assembly of the Dendrobium chrysotoxum genome enhances the understanding of orchid evolution.</title>
        <authorList>
            <person name="Zhang Y."/>
            <person name="Zhang G.Q."/>
            <person name="Zhang D."/>
            <person name="Liu X.D."/>
            <person name="Xu X.Y."/>
            <person name="Sun W.H."/>
            <person name="Yu X."/>
            <person name="Zhu X."/>
            <person name="Wang Z.W."/>
            <person name="Zhao X."/>
            <person name="Zhong W.Y."/>
            <person name="Chen H."/>
            <person name="Yin W.L."/>
            <person name="Huang T."/>
            <person name="Niu S.C."/>
            <person name="Liu Z.J."/>
        </authorList>
    </citation>
    <scope>NUCLEOTIDE SEQUENCE [LARGE SCALE GENOMIC DNA]</scope>
    <source>
        <strain evidence="3">Lindl</strain>
    </source>
</reference>
<feature type="compositionally biased region" description="Basic and acidic residues" evidence="2">
    <location>
        <begin position="495"/>
        <end position="508"/>
    </location>
</feature>
<evidence type="ECO:0000313" key="3">
    <source>
        <dbReference type="EMBL" id="KAH0453878.1"/>
    </source>
</evidence>
<dbReference type="Proteomes" id="UP000775213">
    <property type="component" value="Unassembled WGS sequence"/>
</dbReference>
<proteinExistence type="predicted"/>
<comment type="caution">
    <text evidence="3">The sequence shown here is derived from an EMBL/GenBank/DDBJ whole genome shotgun (WGS) entry which is preliminary data.</text>
</comment>
<feature type="compositionally biased region" description="Basic and acidic residues" evidence="2">
    <location>
        <begin position="49"/>
        <end position="62"/>
    </location>
</feature>
<keyword evidence="1" id="KW-0175">Coiled coil</keyword>
<evidence type="ECO:0000313" key="4">
    <source>
        <dbReference type="Proteomes" id="UP000775213"/>
    </source>
</evidence>
<organism evidence="3 4">
    <name type="scientific">Dendrobium chrysotoxum</name>
    <name type="common">Orchid</name>
    <dbReference type="NCBI Taxonomy" id="161865"/>
    <lineage>
        <taxon>Eukaryota</taxon>
        <taxon>Viridiplantae</taxon>
        <taxon>Streptophyta</taxon>
        <taxon>Embryophyta</taxon>
        <taxon>Tracheophyta</taxon>
        <taxon>Spermatophyta</taxon>
        <taxon>Magnoliopsida</taxon>
        <taxon>Liliopsida</taxon>
        <taxon>Asparagales</taxon>
        <taxon>Orchidaceae</taxon>
        <taxon>Epidendroideae</taxon>
        <taxon>Malaxideae</taxon>
        <taxon>Dendrobiinae</taxon>
        <taxon>Dendrobium</taxon>
    </lineage>
</organism>
<feature type="compositionally biased region" description="Pro residues" evidence="2">
    <location>
        <begin position="474"/>
        <end position="490"/>
    </location>
</feature>